<sequence length="106" mass="10980">MTPGPGDRKFNAEQVAARGAGLAVAAKRITAADLVRLIIDDGLTAAEVRAEMNAMPAPAELVAHLARHPHLRSEDTGGLRCVLALPPSRSRSVVASRHGSRGAASP</sequence>
<evidence type="ECO:0000313" key="1">
    <source>
        <dbReference type="EMBL" id="MBB5156640.1"/>
    </source>
</evidence>
<accession>A0A840Q9X0</accession>
<comment type="caution">
    <text evidence="1">The sequence shown here is derived from an EMBL/GenBank/DDBJ whole genome shotgun (WGS) entry which is preliminary data.</text>
</comment>
<evidence type="ECO:0008006" key="3">
    <source>
        <dbReference type="Google" id="ProtNLM"/>
    </source>
</evidence>
<proteinExistence type="predicted"/>
<gene>
    <name evidence="1" type="ORF">BJ970_004174</name>
</gene>
<evidence type="ECO:0000313" key="2">
    <source>
        <dbReference type="Proteomes" id="UP000584374"/>
    </source>
</evidence>
<dbReference type="EMBL" id="JACHIW010000001">
    <property type="protein sequence ID" value="MBB5156640.1"/>
    <property type="molecule type" value="Genomic_DNA"/>
</dbReference>
<name>A0A840Q9X0_9PSEU</name>
<keyword evidence="2" id="KW-1185">Reference proteome</keyword>
<reference evidence="1 2" key="1">
    <citation type="submission" date="2020-08" db="EMBL/GenBank/DDBJ databases">
        <title>Sequencing the genomes of 1000 actinobacteria strains.</title>
        <authorList>
            <person name="Klenk H.-P."/>
        </authorList>
    </citation>
    <scope>NUCLEOTIDE SEQUENCE [LARGE SCALE GENOMIC DNA]</scope>
    <source>
        <strain evidence="1 2">DSM 45584</strain>
    </source>
</reference>
<dbReference type="Gene3D" id="3.40.50.2000">
    <property type="entry name" value="Glycogen Phosphorylase B"/>
    <property type="match status" value="2"/>
</dbReference>
<organism evidence="1 2">
    <name type="scientific">Saccharopolyspora phatthalungensis</name>
    <dbReference type="NCBI Taxonomy" id="664693"/>
    <lineage>
        <taxon>Bacteria</taxon>
        <taxon>Bacillati</taxon>
        <taxon>Actinomycetota</taxon>
        <taxon>Actinomycetes</taxon>
        <taxon>Pseudonocardiales</taxon>
        <taxon>Pseudonocardiaceae</taxon>
        <taxon>Saccharopolyspora</taxon>
    </lineage>
</organism>
<dbReference type="AlphaFoldDB" id="A0A840Q9X0"/>
<dbReference type="SUPFAM" id="SSF53756">
    <property type="entry name" value="UDP-Glycosyltransferase/glycogen phosphorylase"/>
    <property type="match status" value="1"/>
</dbReference>
<protein>
    <recommendedName>
        <fullName evidence="3">Glycosyl transferase family 28 C-terminal domain-containing protein</fullName>
    </recommendedName>
</protein>
<dbReference type="Proteomes" id="UP000584374">
    <property type="component" value="Unassembled WGS sequence"/>
</dbReference>